<keyword evidence="3" id="KW-0472">Membrane</keyword>
<feature type="signal peptide" evidence="6">
    <location>
        <begin position="1"/>
        <end position="21"/>
    </location>
</feature>
<dbReference type="InterPro" id="IPR051692">
    <property type="entry name" value="OMP-like"/>
</dbReference>
<keyword evidence="4" id="KW-0998">Cell outer membrane</keyword>
<dbReference type="Gene3D" id="2.40.160.20">
    <property type="match status" value="1"/>
</dbReference>
<dbReference type="PANTHER" id="PTHR34001">
    <property type="entry name" value="BLL7405 PROTEIN"/>
    <property type="match status" value="1"/>
</dbReference>
<evidence type="ECO:0000256" key="3">
    <source>
        <dbReference type="ARBA" id="ARBA00023136"/>
    </source>
</evidence>
<protein>
    <submittedName>
        <fullName evidence="8">Porin family protein</fullName>
    </submittedName>
</protein>
<dbReference type="InterPro" id="IPR027385">
    <property type="entry name" value="Beta-barrel_OMP"/>
</dbReference>
<dbReference type="PANTHER" id="PTHR34001:SF3">
    <property type="entry name" value="BLL7405 PROTEIN"/>
    <property type="match status" value="1"/>
</dbReference>
<dbReference type="SUPFAM" id="SSF56925">
    <property type="entry name" value="OMPA-like"/>
    <property type="match status" value="1"/>
</dbReference>
<evidence type="ECO:0000256" key="6">
    <source>
        <dbReference type="SAM" id="SignalP"/>
    </source>
</evidence>
<dbReference type="Pfam" id="PF13505">
    <property type="entry name" value="OMP_b-brl"/>
    <property type="match status" value="1"/>
</dbReference>
<evidence type="ECO:0000256" key="2">
    <source>
        <dbReference type="ARBA" id="ARBA00022729"/>
    </source>
</evidence>
<dbReference type="Proteomes" id="UP000245137">
    <property type="component" value="Unassembled WGS sequence"/>
</dbReference>
<dbReference type="OrthoDB" id="8455142at2"/>
<gene>
    <name evidence="8" type="ORF">C5689_16290</name>
</gene>
<accession>A0A2U1SMF3</accession>
<keyword evidence="9" id="KW-1185">Reference proteome</keyword>
<evidence type="ECO:0000313" key="8">
    <source>
        <dbReference type="EMBL" id="PWB92794.1"/>
    </source>
</evidence>
<feature type="domain" description="Outer membrane protein beta-barrel" evidence="7">
    <location>
        <begin position="11"/>
        <end position="256"/>
    </location>
</feature>
<name>A0A2U1SMF3_METSR</name>
<evidence type="ECO:0000313" key="9">
    <source>
        <dbReference type="Proteomes" id="UP000245137"/>
    </source>
</evidence>
<dbReference type="AlphaFoldDB" id="A0A2U1SMF3"/>
<evidence type="ECO:0000256" key="1">
    <source>
        <dbReference type="ARBA" id="ARBA00004442"/>
    </source>
</evidence>
<evidence type="ECO:0000256" key="4">
    <source>
        <dbReference type="ARBA" id="ARBA00023237"/>
    </source>
</evidence>
<reference evidence="8 9" key="1">
    <citation type="journal article" date="2018" name="Appl. Microbiol. Biotechnol.">
        <title>Co-cultivation of the strictly anaerobic methanogen Methanosarcina barkeri with aerobic methanotrophs in an oxygen-limited membrane bioreactor.</title>
        <authorList>
            <person name="In 't Zandt M.H."/>
            <person name="van den Bosch T.J.M."/>
            <person name="Rijkers R."/>
            <person name="van Kessel M.A.H.J."/>
            <person name="Jetten M.S.M."/>
            <person name="Welte C.U."/>
        </authorList>
    </citation>
    <scope>NUCLEOTIDE SEQUENCE [LARGE SCALE GENOMIC DNA]</scope>
    <source>
        <strain evidence="8 9">DSM 17706</strain>
    </source>
</reference>
<sequence>MKTLSAVGALALAIAAAPAFAADLPSQKAAPAFVAPVAPAFSWTGFYAGVNIGYGWTDNNNVSGLSSFGLLPVSAWSYGASNADGVLGGVQIGYNHQFAGTGFVVGLEADFQGADLKGSTGGFGFGLLPSGVTANQRLDWFGTVRGRVGYAVLPTLLVYGTGGFAYGEGSTTLSYVDGAGFAALGSENGTRTGWTAGGGVEWAFLPNWSAKVEYLYTELERGNAIGVPTFPAVLLVSQRGVENHFHTVRVGLNYHFNLFGAPAPVIAKY</sequence>
<keyword evidence="2 6" id="KW-0732">Signal</keyword>
<organism evidence="8 9">
    <name type="scientific">Methylosinus sporium</name>
    <dbReference type="NCBI Taxonomy" id="428"/>
    <lineage>
        <taxon>Bacteria</taxon>
        <taxon>Pseudomonadati</taxon>
        <taxon>Pseudomonadota</taxon>
        <taxon>Alphaproteobacteria</taxon>
        <taxon>Hyphomicrobiales</taxon>
        <taxon>Methylocystaceae</taxon>
        <taxon>Methylosinus</taxon>
    </lineage>
</organism>
<evidence type="ECO:0000256" key="5">
    <source>
        <dbReference type="ARBA" id="ARBA00038306"/>
    </source>
</evidence>
<dbReference type="GO" id="GO:0009279">
    <property type="term" value="C:cell outer membrane"/>
    <property type="evidence" value="ECO:0007669"/>
    <property type="project" value="UniProtKB-SubCell"/>
</dbReference>
<comment type="caution">
    <text evidence="8">The sequence shown here is derived from an EMBL/GenBank/DDBJ whole genome shotgun (WGS) entry which is preliminary data.</text>
</comment>
<comment type="subcellular location">
    <subcellularLocation>
        <location evidence="1">Cell outer membrane</location>
    </subcellularLocation>
</comment>
<feature type="chain" id="PRO_5015781251" evidence="6">
    <location>
        <begin position="22"/>
        <end position="269"/>
    </location>
</feature>
<dbReference type="RefSeq" id="WP_108918312.1">
    <property type="nucleotide sequence ID" value="NZ_BGJY01000010.1"/>
</dbReference>
<comment type="similarity">
    <text evidence="5">Belongs to the Omp25/RopB family.</text>
</comment>
<dbReference type="InterPro" id="IPR011250">
    <property type="entry name" value="OMP/PagP_B-barrel"/>
</dbReference>
<proteinExistence type="inferred from homology"/>
<dbReference type="EMBL" id="PUIV01000036">
    <property type="protein sequence ID" value="PWB92794.1"/>
    <property type="molecule type" value="Genomic_DNA"/>
</dbReference>
<evidence type="ECO:0000259" key="7">
    <source>
        <dbReference type="Pfam" id="PF13505"/>
    </source>
</evidence>